<evidence type="ECO:0000313" key="1">
    <source>
        <dbReference type="EMBL" id="KAI3954688.1"/>
    </source>
</evidence>
<keyword evidence="2" id="KW-1185">Reference proteome</keyword>
<reference evidence="1" key="1">
    <citation type="submission" date="2022-04" db="EMBL/GenBank/DDBJ databases">
        <title>A functionally conserved STORR gene fusion in Papaver species that diverged 16.8 million years ago.</title>
        <authorList>
            <person name="Catania T."/>
        </authorList>
    </citation>
    <scope>NUCLEOTIDE SEQUENCE</scope>
    <source>
        <strain evidence="1">S-188037</strain>
    </source>
</reference>
<gene>
    <name evidence="1" type="ORF">MKW98_019819</name>
</gene>
<organism evidence="1 2">
    <name type="scientific">Papaver atlanticum</name>
    <dbReference type="NCBI Taxonomy" id="357466"/>
    <lineage>
        <taxon>Eukaryota</taxon>
        <taxon>Viridiplantae</taxon>
        <taxon>Streptophyta</taxon>
        <taxon>Embryophyta</taxon>
        <taxon>Tracheophyta</taxon>
        <taxon>Spermatophyta</taxon>
        <taxon>Magnoliopsida</taxon>
        <taxon>Ranunculales</taxon>
        <taxon>Papaveraceae</taxon>
        <taxon>Papaveroideae</taxon>
        <taxon>Papaver</taxon>
    </lineage>
</organism>
<name>A0AAD4XTM9_9MAGN</name>
<comment type="caution">
    <text evidence="1">The sequence shown here is derived from an EMBL/GenBank/DDBJ whole genome shotgun (WGS) entry which is preliminary data.</text>
</comment>
<dbReference type="Proteomes" id="UP001202328">
    <property type="component" value="Unassembled WGS sequence"/>
</dbReference>
<dbReference type="EMBL" id="JAJJMB010001902">
    <property type="protein sequence ID" value="KAI3954688.1"/>
    <property type="molecule type" value="Genomic_DNA"/>
</dbReference>
<sequence>MEVLWRHKEAKADATVHFEITLSETALTPLKVDKIAKAICKPDFSCGNAISPPALDCTILLFFFLCNIDFKVELVSCRPKKVSHITNVSDGRTCLESKLWLLLFYQLVLLHCVKFNFKYSL</sequence>
<protein>
    <submittedName>
        <fullName evidence="1">Uncharacterized protein</fullName>
    </submittedName>
</protein>
<evidence type="ECO:0000313" key="2">
    <source>
        <dbReference type="Proteomes" id="UP001202328"/>
    </source>
</evidence>
<accession>A0AAD4XTM9</accession>
<dbReference type="AlphaFoldDB" id="A0AAD4XTM9"/>
<proteinExistence type="predicted"/>